<dbReference type="AlphaFoldDB" id="A0A2K3N2E7"/>
<gene>
    <name evidence="3" type="ORF">L195_g020432</name>
</gene>
<protein>
    <recommendedName>
        <fullName evidence="5">PLAC8 family protein</fullName>
    </recommendedName>
</protein>
<reference evidence="3 4" key="2">
    <citation type="journal article" date="2017" name="Front. Plant Sci.">
        <title>Gene Classification and Mining of Molecular Markers Useful in Red Clover (Trifolium pratense) Breeding.</title>
        <authorList>
            <person name="Istvanek J."/>
            <person name="Dluhosova J."/>
            <person name="Dluhos P."/>
            <person name="Patkova L."/>
            <person name="Nedelnik J."/>
            <person name="Repkova J."/>
        </authorList>
    </citation>
    <scope>NUCLEOTIDE SEQUENCE [LARGE SCALE GENOMIC DNA]</scope>
    <source>
        <strain evidence="4">cv. Tatra</strain>
        <tissue evidence="3">Young leaves</tissue>
    </source>
</reference>
<keyword evidence="2" id="KW-0472">Membrane</keyword>
<dbReference type="STRING" id="57577.A0A2K3N2E7"/>
<accession>A0A2K3N2E7</accession>
<evidence type="ECO:0000256" key="1">
    <source>
        <dbReference type="SAM" id="MobiDB-lite"/>
    </source>
</evidence>
<reference evidence="3 4" key="1">
    <citation type="journal article" date="2014" name="Am. J. Bot.">
        <title>Genome assembly and annotation for red clover (Trifolium pratense; Fabaceae).</title>
        <authorList>
            <person name="Istvanek J."/>
            <person name="Jaros M."/>
            <person name="Krenek A."/>
            <person name="Repkova J."/>
        </authorList>
    </citation>
    <scope>NUCLEOTIDE SEQUENCE [LARGE SCALE GENOMIC DNA]</scope>
    <source>
        <strain evidence="4">cv. Tatra</strain>
        <tissue evidence="3">Young leaves</tissue>
    </source>
</reference>
<evidence type="ECO:0000256" key="2">
    <source>
        <dbReference type="SAM" id="Phobius"/>
    </source>
</evidence>
<evidence type="ECO:0000313" key="4">
    <source>
        <dbReference type="Proteomes" id="UP000236291"/>
    </source>
</evidence>
<evidence type="ECO:0008006" key="5">
    <source>
        <dbReference type="Google" id="ProtNLM"/>
    </source>
</evidence>
<dbReference type="Proteomes" id="UP000236291">
    <property type="component" value="Unassembled WGS sequence"/>
</dbReference>
<feature type="region of interest" description="Disordered" evidence="1">
    <location>
        <begin position="1"/>
        <end position="27"/>
    </location>
</feature>
<dbReference type="PANTHER" id="PTHR15907">
    <property type="entry name" value="DUF614 FAMILY PROTEIN-RELATED"/>
    <property type="match status" value="1"/>
</dbReference>
<dbReference type="InterPro" id="IPR006461">
    <property type="entry name" value="PLAC_motif_containing"/>
</dbReference>
<proteinExistence type="predicted"/>
<comment type="caution">
    <text evidence="3">The sequence shown here is derived from an EMBL/GenBank/DDBJ whole genome shotgun (WGS) entry which is preliminary data.</text>
</comment>
<name>A0A2K3N2E7_TRIPR</name>
<feature type="transmembrane region" description="Helical" evidence="2">
    <location>
        <begin position="147"/>
        <end position="169"/>
    </location>
</feature>
<dbReference type="Pfam" id="PF04749">
    <property type="entry name" value="PLAC8"/>
    <property type="match status" value="1"/>
</dbReference>
<dbReference type="ExpressionAtlas" id="A0A2K3N2E7">
    <property type="expression patterns" value="baseline"/>
</dbReference>
<sequence length="253" mass="28869">MGDLEKQQEKVMVLEEGRKEEEEGGGEKERLLEGMAVLDFDMLCSSVALQTANGSWGKLGGTSFRDDEQRSEEFGGVLRMWEGELLDCFEHRRIAVESACSVRCAFLRYRFLLLTCDFHYWFISYNSKSCPCYRFGKNMKRAGLGSCYIQAFVYFLLAICALFNFIAFIVTRHHYFLYLGVTFVVTGGAYLGFYRTRMRKKFNIKGSDSSVDDCVYHFVCPCCTLCQRGGAPLYCHTIGLRSTPESSRNSGLY</sequence>
<evidence type="ECO:0000313" key="3">
    <source>
        <dbReference type="EMBL" id="PNX97207.1"/>
    </source>
</evidence>
<organism evidence="3 4">
    <name type="scientific">Trifolium pratense</name>
    <name type="common">Red clover</name>
    <dbReference type="NCBI Taxonomy" id="57577"/>
    <lineage>
        <taxon>Eukaryota</taxon>
        <taxon>Viridiplantae</taxon>
        <taxon>Streptophyta</taxon>
        <taxon>Embryophyta</taxon>
        <taxon>Tracheophyta</taxon>
        <taxon>Spermatophyta</taxon>
        <taxon>Magnoliopsida</taxon>
        <taxon>eudicotyledons</taxon>
        <taxon>Gunneridae</taxon>
        <taxon>Pentapetalae</taxon>
        <taxon>rosids</taxon>
        <taxon>fabids</taxon>
        <taxon>Fabales</taxon>
        <taxon>Fabaceae</taxon>
        <taxon>Papilionoideae</taxon>
        <taxon>50 kb inversion clade</taxon>
        <taxon>NPAAA clade</taxon>
        <taxon>Hologalegina</taxon>
        <taxon>IRL clade</taxon>
        <taxon>Trifolieae</taxon>
        <taxon>Trifolium</taxon>
    </lineage>
</organism>
<dbReference type="NCBIfam" id="TIGR01571">
    <property type="entry name" value="A_thal_Cys_rich"/>
    <property type="match status" value="1"/>
</dbReference>
<dbReference type="EMBL" id="ASHM01015303">
    <property type="protein sequence ID" value="PNX97207.1"/>
    <property type="molecule type" value="Genomic_DNA"/>
</dbReference>
<keyword evidence="2" id="KW-0812">Transmembrane</keyword>
<feature type="transmembrane region" description="Helical" evidence="2">
    <location>
        <begin position="175"/>
        <end position="193"/>
    </location>
</feature>
<keyword evidence="2" id="KW-1133">Transmembrane helix</keyword>